<sequence>MRLSSKLTVRYFPAIRTSFKM</sequence>
<reference evidence="1" key="1">
    <citation type="submission" date="2014-11" db="EMBL/GenBank/DDBJ databases">
        <authorList>
            <person name="Amaro Gonzalez C."/>
        </authorList>
    </citation>
    <scope>NUCLEOTIDE SEQUENCE</scope>
</reference>
<dbReference type="AlphaFoldDB" id="A0A0E9QV64"/>
<accession>A0A0E9QV64</accession>
<evidence type="ECO:0000313" key="1">
    <source>
        <dbReference type="EMBL" id="JAH20317.1"/>
    </source>
</evidence>
<dbReference type="EMBL" id="GBXM01088260">
    <property type="protein sequence ID" value="JAH20317.1"/>
    <property type="molecule type" value="Transcribed_RNA"/>
</dbReference>
<proteinExistence type="predicted"/>
<name>A0A0E9QV64_ANGAN</name>
<organism evidence="1">
    <name type="scientific">Anguilla anguilla</name>
    <name type="common">European freshwater eel</name>
    <name type="synonym">Muraena anguilla</name>
    <dbReference type="NCBI Taxonomy" id="7936"/>
    <lineage>
        <taxon>Eukaryota</taxon>
        <taxon>Metazoa</taxon>
        <taxon>Chordata</taxon>
        <taxon>Craniata</taxon>
        <taxon>Vertebrata</taxon>
        <taxon>Euteleostomi</taxon>
        <taxon>Actinopterygii</taxon>
        <taxon>Neopterygii</taxon>
        <taxon>Teleostei</taxon>
        <taxon>Anguilliformes</taxon>
        <taxon>Anguillidae</taxon>
        <taxon>Anguilla</taxon>
    </lineage>
</organism>
<reference evidence="1" key="2">
    <citation type="journal article" date="2015" name="Fish Shellfish Immunol.">
        <title>Early steps in the European eel (Anguilla anguilla)-Vibrio vulnificus interaction in the gills: Role of the RtxA13 toxin.</title>
        <authorList>
            <person name="Callol A."/>
            <person name="Pajuelo D."/>
            <person name="Ebbesson L."/>
            <person name="Teles M."/>
            <person name="MacKenzie S."/>
            <person name="Amaro C."/>
        </authorList>
    </citation>
    <scope>NUCLEOTIDE SEQUENCE</scope>
</reference>
<protein>
    <submittedName>
        <fullName evidence="1">Uncharacterized protein</fullName>
    </submittedName>
</protein>